<reference evidence="3 4" key="1">
    <citation type="submission" date="2018-10" db="EMBL/GenBank/DDBJ databases">
        <title>Histidinibacterium lentulum gen. nov., sp. nov., a marine bacterium from the culture broth of Picochlorum sp. 122.</title>
        <authorList>
            <person name="Wang G."/>
        </authorList>
    </citation>
    <scope>NUCLEOTIDE SEQUENCE [LARGE SCALE GENOMIC DNA]</scope>
    <source>
        <strain evidence="3 4">B17</strain>
    </source>
</reference>
<keyword evidence="4" id="KW-1185">Reference proteome</keyword>
<accession>A0A3N2R4Q5</accession>
<protein>
    <submittedName>
        <fullName evidence="3">DUF374 domain-containing protein</fullName>
    </submittedName>
</protein>
<dbReference type="Pfam" id="PF04028">
    <property type="entry name" value="DUF374"/>
    <property type="match status" value="1"/>
</dbReference>
<proteinExistence type="predicted"/>
<dbReference type="Proteomes" id="UP000268016">
    <property type="component" value="Unassembled WGS sequence"/>
</dbReference>
<dbReference type="OrthoDB" id="9810508at2"/>
<dbReference type="AlphaFoldDB" id="A0A3N2R4Q5"/>
<organism evidence="3 4">
    <name type="scientific">Histidinibacterium lentulum</name>
    <dbReference type="NCBI Taxonomy" id="2480588"/>
    <lineage>
        <taxon>Bacteria</taxon>
        <taxon>Pseudomonadati</taxon>
        <taxon>Pseudomonadota</taxon>
        <taxon>Alphaproteobacteria</taxon>
        <taxon>Rhodobacterales</taxon>
        <taxon>Paracoccaceae</taxon>
        <taxon>Histidinibacterium</taxon>
    </lineage>
</organism>
<dbReference type="InterPro" id="IPR007172">
    <property type="entry name" value="DUF374"/>
</dbReference>
<sequence length="249" mass="27418">MAARQDRFAKRTRRRAEDVLHRLAVRVYGAWMAFAWRTIRWDRQGLAPWEEALRGGSPFVLASWHGRLSMVPYVFDWRRLPFTVLAFEHPAARLVSHGLPRLGIEVVEVPKRGSRRPAVTAAIAAVRAGRCLGLTPDGPAGPAFEAKAGVIDIAALTGAPVVPISFSARPRIVARSWDRFVLPLPFGRGTIRMGAAIPVPKGMDPATRETVRARIEAALDALDAECDAAMGQRPIPRRRRAPASDQELT</sequence>
<evidence type="ECO:0000313" key="3">
    <source>
        <dbReference type="EMBL" id="ROU02475.1"/>
    </source>
</evidence>
<name>A0A3N2R4Q5_9RHOB</name>
<evidence type="ECO:0000259" key="2">
    <source>
        <dbReference type="Pfam" id="PF04028"/>
    </source>
</evidence>
<feature type="region of interest" description="Disordered" evidence="1">
    <location>
        <begin position="230"/>
        <end position="249"/>
    </location>
</feature>
<gene>
    <name evidence="3" type="ORF">EAT49_09040</name>
</gene>
<dbReference type="RefSeq" id="WP_123641996.1">
    <property type="nucleotide sequence ID" value="NZ_ML119084.1"/>
</dbReference>
<evidence type="ECO:0000313" key="4">
    <source>
        <dbReference type="Proteomes" id="UP000268016"/>
    </source>
</evidence>
<dbReference type="EMBL" id="RDRB01000004">
    <property type="protein sequence ID" value="ROU02475.1"/>
    <property type="molecule type" value="Genomic_DNA"/>
</dbReference>
<feature type="domain" description="DUF374" evidence="2">
    <location>
        <begin position="77"/>
        <end position="143"/>
    </location>
</feature>
<evidence type="ECO:0000256" key="1">
    <source>
        <dbReference type="SAM" id="MobiDB-lite"/>
    </source>
</evidence>
<comment type="caution">
    <text evidence="3">The sequence shown here is derived from an EMBL/GenBank/DDBJ whole genome shotgun (WGS) entry which is preliminary data.</text>
</comment>